<dbReference type="AlphaFoldDB" id="A0A6G3MEU7"/>
<dbReference type="InterPro" id="IPR036398">
    <property type="entry name" value="CA_dom_sf"/>
</dbReference>
<evidence type="ECO:0000256" key="7">
    <source>
        <dbReference type="ARBA" id="ARBA00048348"/>
    </source>
</evidence>
<feature type="compositionally biased region" description="Polar residues" evidence="9">
    <location>
        <begin position="70"/>
        <end position="79"/>
    </location>
</feature>
<comment type="similarity">
    <text evidence="2 8">Belongs to the alpha-carbonic anhydrase family.</text>
</comment>
<dbReference type="PROSITE" id="PS51144">
    <property type="entry name" value="ALPHA_CA_2"/>
    <property type="match status" value="1"/>
</dbReference>
<evidence type="ECO:0000256" key="8">
    <source>
        <dbReference type="RuleBase" id="RU367011"/>
    </source>
</evidence>
<keyword evidence="6 8" id="KW-0456">Lyase</keyword>
<dbReference type="InterPro" id="IPR001148">
    <property type="entry name" value="CA_dom"/>
</dbReference>
<sequence length="329" mass="36968">MKNYNEYFLLVMLSSLLYSSVNEVEVSSDAAAAIKLQHDGQKQTFISSQSKAKAGKDSNNDRSGEPGIGQRSTSFETGHAESNNDLSWAYTDTFKTYSAAKWENYYPICNGSNQSPIPLQTESSKFSNKSVDSLKFNSTYPEGMIHGILINDGHSFGLQVDETRTALRLTGGPLLNQSYQLHQFHFHFSCDNKGTGSEHSMDGLKYTAELHLVFYNLKYCTFKDAVDKPDGLTVMAFFIKSANEINRGVFFINRYLIDIFTPGSSISIPHGLSIYDLLKKFRDGFENLSYVYYKGSLTTPPCYESVTWIVFQDPIKVPLRDVSIVNIQL</sequence>
<dbReference type="GO" id="GO:0004089">
    <property type="term" value="F:carbonate dehydratase activity"/>
    <property type="evidence" value="ECO:0007669"/>
    <property type="project" value="UniProtKB-UniRule"/>
</dbReference>
<evidence type="ECO:0000256" key="1">
    <source>
        <dbReference type="ARBA" id="ARBA00001947"/>
    </source>
</evidence>
<dbReference type="InterPro" id="IPR023561">
    <property type="entry name" value="Carbonic_anhydrase_a-class"/>
</dbReference>
<evidence type="ECO:0000256" key="9">
    <source>
        <dbReference type="SAM" id="MobiDB-lite"/>
    </source>
</evidence>
<evidence type="ECO:0000259" key="10">
    <source>
        <dbReference type="PROSITE" id="PS51144"/>
    </source>
</evidence>
<dbReference type="SMART" id="SM01057">
    <property type="entry name" value="Carb_anhydrase"/>
    <property type="match status" value="1"/>
</dbReference>
<protein>
    <recommendedName>
        <fullName evidence="3 8">Carbonic anhydrase</fullName>
        <ecNumber evidence="3 8">4.2.1.1</ecNumber>
    </recommendedName>
</protein>
<feature type="signal peptide" evidence="8">
    <location>
        <begin position="1"/>
        <end position="23"/>
    </location>
</feature>
<organism evidence="11">
    <name type="scientific">Henneguya salminicola</name>
    <name type="common">Myxosporean</name>
    <dbReference type="NCBI Taxonomy" id="69463"/>
    <lineage>
        <taxon>Eukaryota</taxon>
        <taxon>Metazoa</taxon>
        <taxon>Cnidaria</taxon>
        <taxon>Myxozoa</taxon>
        <taxon>Myxosporea</taxon>
        <taxon>Bivalvulida</taxon>
        <taxon>Platysporina</taxon>
        <taxon>Myxobolidae</taxon>
        <taxon>Henneguya</taxon>
    </lineage>
</organism>
<dbReference type="PROSITE" id="PS00162">
    <property type="entry name" value="ALPHA_CA_1"/>
    <property type="match status" value="1"/>
</dbReference>
<evidence type="ECO:0000256" key="5">
    <source>
        <dbReference type="ARBA" id="ARBA00022833"/>
    </source>
</evidence>
<name>A0A6G3MEU7_HENSL</name>
<feature type="domain" description="Alpha-carbonic anhydrase" evidence="10">
    <location>
        <begin position="86"/>
        <end position="329"/>
    </location>
</feature>
<keyword evidence="5 8" id="KW-0862">Zinc</keyword>
<evidence type="ECO:0000256" key="6">
    <source>
        <dbReference type="ARBA" id="ARBA00023239"/>
    </source>
</evidence>
<feature type="compositionally biased region" description="Basic and acidic residues" evidence="9">
    <location>
        <begin position="54"/>
        <end position="64"/>
    </location>
</feature>
<evidence type="ECO:0000313" key="11">
    <source>
        <dbReference type="EMBL" id="NDJ92568.1"/>
    </source>
</evidence>
<comment type="function">
    <text evidence="8">Reversible hydration of carbon dioxide.</text>
</comment>
<feature type="chain" id="PRO_5026379392" description="Carbonic anhydrase" evidence="8">
    <location>
        <begin position="24"/>
        <end position="329"/>
    </location>
</feature>
<dbReference type="PANTHER" id="PTHR18952:SF141">
    <property type="entry name" value="CARBONIC ANHYDRASE"/>
    <property type="match status" value="1"/>
</dbReference>
<accession>A0A6G3MEU7</accession>
<dbReference type="GO" id="GO:0008270">
    <property type="term" value="F:zinc ion binding"/>
    <property type="evidence" value="ECO:0007669"/>
    <property type="project" value="UniProtKB-UniRule"/>
</dbReference>
<proteinExistence type="inferred from homology"/>
<keyword evidence="4 8" id="KW-0479">Metal-binding</keyword>
<dbReference type="CDD" id="cd00326">
    <property type="entry name" value="alpha_CA"/>
    <property type="match status" value="1"/>
</dbReference>
<dbReference type="Pfam" id="PF00194">
    <property type="entry name" value="Carb_anhydrase"/>
    <property type="match status" value="1"/>
</dbReference>
<comment type="catalytic activity">
    <reaction evidence="7 8">
        <text>hydrogencarbonate + H(+) = CO2 + H2O</text>
        <dbReference type="Rhea" id="RHEA:10748"/>
        <dbReference type="ChEBI" id="CHEBI:15377"/>
        <dbReference type="ChEBI" id="CHEBI:15378"/>
        <dbReference type="ChEBI" id="CHEBI:16526"/>
        <dbReference type="ChEBI" id="CHEBI:17544"/>
        <dbReference type="EC" id="4.2.1.1"/>
    </reaction>
</comment>
<keyword evidence="8" id="KW-0732">Signal</keyword>
<dbReference type="EMBL" id="GHBP01001026">
    <property type="protein sequence ID" value="NDJ92568.1"/>
    <property type="molecule type" value="Transcribed_RNA"/>
</dbReference>
<evidence type="ECO:0000256" key="4">
    <source>
        <dbReference type="ARBA" id="ARBA00022723"/>
    </source>
</evidence>
<dbReference type="EC" id="4.2.1.1" evidence="3 8"/>
<dbReference type="SUPFAM" id="SSF51069">
    <property type="entry name" value="Carbonic anhydrase"/>
    <property type="match status" value="1"/>
</dbReference>
<dbReference type="InterPro" id="IPR018338">
    <property type="entry name" value="Carbonic_anhydrase_a-class_CS"/>
</dbReference>
<evidence type="ECO:0000256" key="2">
    <source>
        <dbReference type="ARBA" id="ARBA00010718"/>
    </source>
</evidence>
<reference evidence="11" key="1">
    <citation type="submission" date="2018-11" db="EMBL/GenBank/DDBJ databases">
        <title>Henneguya salminicola genome and transcriptome.</title>
        <authorList>
            <person name="Yahalomi D."/>
            <person name="Atkinson S.D."/>
            <person name="Neuhof M."/>
            <person name="Chang E.S."/>
            <person name="Philippe H."/>
            <person name="Cartwright P."/>
            <person name="Bartholomew J.L."/>
            <person name="Huchon D."/>
        </authorList>
    </citation>
    <scope>NUCLEOTIDE SEQUENCE</scope>
    <source>
        <strain evidence="11">Hz1</strain>
        <tissue evidence="11">Whole</tissue>
    </source>
</reference>
<comment type="cofactor">
    <cofactor evidence="1 8">
        <name>Zn(2+)</name>
        <dbReference type="ChEBI" id="CHEBI:29105"/>
    </cofactor>
</comment>
<feature type="region of interest" description="Disordered" evidence="9">
    <location>
        <begin position="45"/>
        <end position="79"/>
    </location>
</feature>
<dbReference type="Gene3D" id="3.10.200.10">
    <property type="entry name" value="Alpha carbonic anhydrase"/>
    <property type="match status" value="1"/>
</dbReference>
<dbReference type="GO" id="GO:0005737">
    <property type="term" value="C:cytoplasm"/>
    <property type="evidence" value="ECO:0007669"/>
    <property type="project" value="TreeGrafter"/>
</dbReference>
<dbReference type="PANTHER" id="PTHR18952">
    <property type="entry name" value="CARBONIC ANHYDRASE"/>
    <property type="match status" value="1"/>
</dbReference>
<evidence type="ECO:0000256" key="3">
    <source>
        <dbReference type="ARBA" id="ARBA00012925"/>
    </source>
</evidence>